<dbReference type="KEGG" id="bsc:COCSADRAFT_297229"/>
<organism evidence="2 3">
    <name type="scientific">Cochliobolus sativus (strain ND90Pr / ATCC 201652)</name>
    <name type="common">Common root rot and spot blotch fungus</name>
    <name type="synonym">Bipolaris sorokiniana</name>
    <dbReference type="NCBI Taxonomy" id="665912"/>
    <lineage>
        <taxon>Eukaryota</taxon>
        <taxon>Fungi</taxon>
        <taxon>Dikarya</taxon>
        <taxon>Ascomycota</taxon>
        <taxon>Pezizomycotina</taxon>
        <taxon>Dothideomycetes</taxon>
        <taxon>Pleosporomycetidae</taxon>
        <taxon>Pleosporales</taxon>
        <taxon>Pleosporineae</taxon>
        <taxon>Pleosporaceae</taxon>
        <taxon>Bipolaris</taxon>
    </lineage>
</organism>
<reference evidence="3" key="2">
    <citation type="journal article" date="2013" name="PLoS Genet.">
        <title>Comparative genome structure, secondary metabolite, and effector coding capacity across Cochliobolus pathogens.</title>
        <authorList>
            <person name="Condon B.J."/>
            <person name="Leng Y."/>
            <person name="Wu D."/>
            <person name="Bushley K.E."/>
            <person name="Ohm R.A."/>
            <person name="Otillar R."/>
            <person name="Martin J."/>
            <person name="Schackwitz W."/>
            <person name="Grimwood J."/>
            <person name="MohdZainudin N."/>
            <person name="Xue C."/>
            <person name="Wang R."/>
            <person name="Manning V.A."/>
            <person name="Dhillon B."/>
            <person name="Tu Z.J."/>
            <person name="Steffenson B.J."/>
            <person name="Salamov A."/>
            <person name="Sun H."/>
            <person name="Lowry S."/>
            <person name="LaButti K."/>
            <person name="Han J."/>
            <person name="Copeland A."/>
            <person name="Lindquist E."/>
            <person name="Barry K."/>
            <person name="Schmutz J."/>
            <person name="Baker S.E."/>
            <person name="Ciuffetti L.M."/>
            <person name="Grigoriev I.V."/>
            <person name="Zhong S."/>
            <person name="Turgeon B.G."/>
        </authorList>
    </citation>
    <scope>NUCLEOTIDE SEQUENCE [LARGE SCALE GENOMIC DNA]</scope>
    <source>
        <strain evidence="3">ND90Pr / ATCC 201652</strain>
    </source>
</reference>
<gene>
    <name evidence="2" type="ORF">COCSADRAFT_297229</name>
</gene>
<keyword evidence="3" id="KW-1185">Reference proteome</keyword>
<feature type="compositionally biased region" description="Basic and acidic residues" evidence="1">
    <location>
        <begin position="19"/>
        <end position="29"/>
    </location>
</feature>
<feature type="region of interest" description="Disordered" evidence="1">
    <location>
        <begin position="1"/>
        <end position="33"/>
    </location>
</feature>
<feature type="compositionally biased region" description="Basic residues" evidence="1">
    <location>
        <begin position="66"/>
        <end position="76"/>
    </location>
</feature>
<reference evidence="2 3" key="1">
    <citation type="journal article" date="2012" name="PLoS Pathog.">
        <title>Diverse lifestyles and strategies of plant pathogenesis encoded in the genomes of eighteen Dothideomycetes fungi.</title>
        <authorList>
            <person name="Ohm R.A."/>
            <person name="Feau N."/>
            <person name="Henrissat B."/>
            <person name="Schoch C.L."/>
            <person name="Horwitz B.A."/>
            <person name="Barry K.W."/>
            <person name="Condon B.J."/>
            <person name="Copeland A.C."/>
            <person name="Dhillon B."/>
            <person name="Glaser F."/>
            <person name="Hesse C.N."/>
            <person name="Kosti I."/>
            <person name="LaButti K."/>
            <person name="Lindquist E.A."/>
            <person name="Lucas S."/>
            <person name="Salamov A.A."/>
            <person name="Bradshaw R.E."/>
            <person name="Ciuffetti L."/>
            <person name="Hamelin R.C."/>
            <person name="Kema G.H.J."/>
            <person name="Lawrence C."/>
            <person name="Scott J.A."/>
            <person name="Spatafora J.W."/>
            <person name="Turgeon B.G."/>
            <person name="de Wit P.J.G.M."/>
            <person name="Zhong S."/>
            <person name="Goodwin S.B."/>
            <person name="Grigoriev I.V."/>
        </authorList>
    </citation>
    <scope>NUCLEOTIDE SEQUENCE [LARGE SCALE GENOMIC DNA]</scope>
    <source>
        <strain evidence="3">ND90Pr / ATCC 201652</strain>
    </source>
</reference>
<dbReference type="GeneID" id="19136107"/>
<protein>
    <submittedName>
        <fullName evidence="2">Uncharacterized protein</fullName>
    </submittedName>
</protein>
<accession>M2TBT5</accession>
<evidence type="ECO:0000313" key="2">
    <source>
        <dbReference type="EMBL" id="EMD66322.1"/>
    </source>
</evidence>
<feature type="compositionally biased region" description="Basic and acidic residues" evidence="1">
    <location>
        <begin position="1"/>
        <end position="12"/>
    </location>
</feature>
<feature type="region of interest" description="Disordered" evidence="1">
    <location>
        <begin position="48"/>
        <end position="80"/>
    </location>
</feature>
<dbReference type="OrthoDB" id="10390369at2759"/>
<sequence>MTQEKRERERNANRLSQSRKKERERERERYRTKKATLFIPSPIFFPLHNIKPPQKGPLKPATRSRPNLKRRWKGPRICRYGGPRPQATIIALGTHTCQYPKQRVYV</sequence>
<evidence type="ECO:0000313" key="3">
    <source>
        <dbReference type="Proteomes" id="UP000016934"/>
    </source>
</evidence>
<proteinExistence type="predicted"/>
<dbReference type="Proteomes" id="UP000016934">
    <property type="component" value="Unassembled WGS sequence"/>
</dbReference>
<name>M2TBT5_COCSN</name>
<dbReference type="HOGENOM" id="CLU_2256387_0_0_1"/>
<dbReference type="EMBL" id="KB445640">
    <property type="protein sequence ID" value="EMD66322.1"/>
    <property type="molecule type" value="Genomic_DNA"/>
</dbReference>
<dbReference type="RefSeq" id="XP_007697847.1">
    <property type="nucleotide sequence ID" value="XM_007699657.1"/>
</dbReference>
<evidence type="ECO:0000256" key="1">
    <source>
        <dbReference type="SAM" id="MobiDB-lite"/>
    </source>
</evidence>
<dbReference type="AlphaFoldDB" id="M2TBT5"/>
<dbReference type="OMA" id="RPQATII"/>